<dbReference type="PANTHER" id="PTHR31389:SF4">
    <property type="entry name" value="LD39211P"/>
    <property type="match status" value="1"/>
</dbReference>
<evidence type="ECO:0000256" key="1">
    <source>
        <dbReference type="SAM" id="SignalP"/>
    </source>
</evidence>
<name>A0A0N7ZAQ0_SCYOL</name>
<proteinExistence type="predicted"/>
<protein>
    <submittedName>
        <fullName evidence="2">Uncharacterized protein</fullName>
    </submittedName>
</protein>
<organism evidence="2">
    <name type="scientific">Scylla olivacea</name>
    <name type="common">Orange mud crab</name>
    <name type="synonym">Cancer olivacea</name>
    <dbReference type="NCBI Taxonomy" id="85551"/>
    <lineage>
        <taxon>Eukaryota</taxon>
        <taxon>Metazoa</taxon>
        <taxon>Ecdysozoa</taxon>
        <taxon>Arthropoda</taxon>
        <taxon>Crustacea</taxon>
        <taxon>Multicrustacea</taxon>
        <taxon>Malacostraca</taxon>
        <taxon>Eumalacostraca</taxon>
        <taxon>Eucarida</taxon>
        <taxon>Decapoda</taxon>
        <taxon>Pleocyemata</taxon>
        <taxon>Brachyura</taxon>
        <taxon>Eubrachyura</taxon>
        <taxon>Portunoidea</taxon>
        <taxon>Portunidae</taxon>
        <taxon>Portuninae</taxon>
        <taxon>Scylla</taxon>
    </lineage>
</organism>
<reference evidence="2" key="1">
    <citation type="submission" date="2015-09" db="EMBL/GenBank/DDBJ databases">
        <title>Scylla olivacea transcriptome.</title>
        <authorList>
            <person name="Ikhwanuddin M."/>
        </authorList>
    </citation>
    <scope>NUCLEOTIDE SEQUENCE</scope>
</reference>
<evidence type="ECO:0000313" key="2">
    <source>
        <dbReference type="EMBL" id="JAI59464.1"/>
    </source>
</evidence>
<dbReference type="EMBL" id="GDRN01095767">
    <property type="protein sequence ID" value="JAI59464.1"/>
    <property type="molecule type" value="Transcribed_RNA"/>
</dbReference>
<feature type="chain" id="PRO_5006016715" evidence="1">
    <location>
        <begin position="27"/>
        <end position="225"/>
    </location>
</feature>
<sequence length="225" mass="25281">MRLMRSVVGGCVFVVASVVLLSTLTSTPPTGPAIHSIVAHNLKEELEGSMTCDEEDLERLGFVDGPQLYPHHAWDNLSTPVLASAVWSGQVWQVEGLAGLAQLLLPNLTLMVYSLDLPTYEMQQLEEVCNTSCVVVPFDFSLYPSHVRDHHLRAYRPIIIQPSHFSATAFVWLQPTSAMKKRPEFWHGRLKMCQEKKFQGKQDNTKEPFAACLQLFTPSLQTPYL</sequence>
<dbReference type="PANTHER" id="PTHR31389">
    <property type="entry name" value="LD39211P"/>
    <property type="match status" value="1"/>
</dbReference>
<accession>A0A0N7ZAQ0</accession>
<dbReference type="Pfam" id="PF07801">
    <property type="entry name" value="DUF1647"/>
    <property type="match status" value="1"/>
</dbReference>
<feature type="signal peptide" evidence="1">
    <location>
        <begin position="1"/>
        <end position="26"/>
    </location>
</feature>
<keyword evidence="1" id="KW-0732">Signal</keyword>
<dbReference type="AlphaFoldDB" id="A0A0N7ZAQ0"/>
<dbReference type="InterPro" id="IPR012444">
    <property type="entry name" value="DUF1647"/>
</dbReference>